<feature type="transmembrane region" description="Helical" evidence="9">
    <location>
        <begin position="282"/>
        <end position="299"/>
    </location>
</feature>
<dbReference type="InterPro" id="IPR043968">
    <property type="entry name" value="SGNH"/>
</dbReference>
<keyword evidence="13" id="KW-1185">Reference proteome</keyword>
<reference evidence="12 13" key="1">
    <citation type="submission" date="2019-11" db="EMBL/GenBank/DDBJ databases">
        <authorList>
            <person name="Li J."/>
        </authorList>
    </citation>
    <scope>NUCLEOTIDE SEQUENCE [LARGE SCALE GENOMIC DNA]</scope>
    <source>
        <strain evidence="12 13">MF47</strain>
    </source>
</reference>
<dbReference type="KEGG" id="aef:GEV26_02340"/>
<protein>
    <submittedName>
        <fullName evidence="12">Acyltransferase family protein</fullName>
    </submittedName>
</protein>
<evidence type="ECO:0000313" key="13">
    <source>
        <dbReference type="Proteomes" id="UP000392064"/>
    </source>
</evidence>
<dbReference type="Proteomes" id="UP000392064">
    <property type="component" value="Chromosome"/>
</dbReference>
<evidence type="ECO:0000256" key="6">
    <source>
        <dbReference type="ARBA" id="ARBA00023136"/>
    </source>
</evidence>
<keyword evidence="4 9" id="KW-0812">Transmembrane</keyword>
<dbReference type="AlphaFoldDB" id="A0A5Q2MK19"/>
<dbReference type="Gene3D" id="3.40.50.1110">
    <property type="entry name" value="SGNH hydrolase"/>
    <property type="match status" value="1"/>
</dbReference>
<evidence type="ECO:0000256" key="8">
    <source>
        <dbReference type="SAM" id="MobiDB-lite"/>
    </source>
</evidence>
<dbReference type="EMBL" id="CP045737">
    <property type="protein sequence ID" value="QGG40300.1"/>
    <property type="molecule type" value="Genomic_DNA"/>
</dbReference>
<sequence>MGSARMTTAQHLSGGSSATLTKPDHGRTIRLDIEGMRTIAVGSVLIAHAGVPFMAGGFVGVDVFFVLSGFLITGLLAREVSRTGRVSLSTFWARRMKRLLPASATVLVFSALVTYFFLPITQRKDFGGDIISAAAYVVNWRLADRGVDYLAEDIGQSPVQHYWSLAVEEQFYVVWPILMLVIGLVAAKRWKRGAFVVLGLATVASFAYSVQQTADSPATAYFVTTTRIWELGIGALLALAANQVDRLPSVLRAIGGWVGIALIAYAVFVFDESTTWPGANALVPTVGAALMIASGLSPTPGSPQRLLSIKPMVWIGGLSYSIYLWHWPILVAAQAERPDMRLRYLVLLMVLSIVPAYLSNRFIENPVRFGSFFKPNGRAIGMGLALTAVGVGVGLALNASVSLGSNVREASTSGSPGAAALLDPANKDVVWSDIKSVDTMRPLATGAVDDRPPFYDDDSGCQVRGGDPKPKLCEWGDTSSDRTVVIIGDSKMAQWQTALEEIAKDEGWKLIQITKSACPFTDASIDRSNKVDCRQWGRTALQDILELKPDLVIASHRMQDALPEGKTDDKDATVDAMADGMARYWKTLTDAGIPVVALLDNPAPTNQPVYECVAQNPEDLTACAFDRERGESGSGAPAALRAAKQVPGVKILDMSDTICPDGGRCSAVIGNVLVYRQGTHLTKTFVDSTKKQLADALHTASDGAFGRKLPD</sequence>
<dbReference type="InterPro" id="IPR050879">
    <property type="entry name" value="Acyltransferase_3"/>
</dbReference>
<gene>
    <name evidence="12" type="ORF">GEV26_02340</name>
</gene>
<evidence type="ECO:0000256" key="9">
    <source>
        <dbReference type="SAM" id="Phobius"/>
    </source>
</evidence>
<dbReference type="Pfam" id="PF19040">
    <property type="entry name" value="SGNH"/>
    <property type="match status" value="1"/>
</dbReference>
<dbReference type="InterPro" id="IPR002656">
    <property type="entry name" value="Acyl_transf_3_dom"/>
</dbReference>
<dbReference type="InterPro" id="IPR036514">
    <property type="entry name" value="SGNH_hydro_sf"/>
</dbReference>
<dbReference type="GO" id="GO:0009103">
    <property type="term" value="P:lipopolysaccharide biosynthetic process"/>
    <property type="evidence" value="ECO:0007669"/>
    <property type="project" value="TreeGrafter"/>
</dbReference>
<feature type="transmembrane region" description="Helical" evidence="9">
    <location>
        <begin position="311"/>
        <end position="330"/>
    </location>
</feature>
<name>A0A5Q2MK19_9ACTN</name>
<feature type="domain" description="Acyltransferase 3" evidence="10">
    <location>
        <begin position="32"/>
        <end position="358"/>
    </location>
</feature>
<dbReference type="GO" id="GO:0016747">
    <property type="term" value="F:acyltransferase activity, transferring groups other than amino-acyl groups"/>
    <property type="evidence" value="ECO:0007669"/>
    <property type="project" value="InterPro"/>
</dbReference>
<feature type="transmembrane region" description="Helical" evidence="9">
    <location>
        <begin position="253"/>
        <end position="270"/>
    </location>
</feature>
<evidence type="ECO:0000256" key="1">
    <source>
        <dbReference type="ARBA" id="ARBA00004651"/>
    </source>
</evidence>
<comment type="subcellular location">
    <subcellularLocation>
        <location evidence="1">Cell membrane</location>
        <topology evidence="1">Multi-pass membrane protein</topology>
    </subcellularLocation>
</comment>
<feature type="transmembrane region" description="Helical" evidence="9">
    <location>
        <begin position="379"/>
        <end position="397"/>
    </location>
</feature>
<feature type="domain" description="SGNH" evidence="11">
    <location>
        <begin position="461"/>
        <end position="685"/>
    </location>
</feature>
<dbReference type="GO" id="GO:0005886">
    <property type="term" value="C:plasma membrane"/>
    <property type="evidence" value="ECO:0007669"/>
    <property type="project" value="UniProtKB-SubCell"/>
</dbReference>
<accession>A0A5Q2MK19</accession>
<keyword evidence="7 12" id="KW-0012">Acyltransferase</keyword>
<feature type="transmembrane region" description="Helical" evidence="9">
    <location>
        <begin position="53"/>
        <end position="77"/>
    </location>
</feature>
<feature type="transmembrane region" description="Helical" evidence="9">
    <location>
        <begin position="194"/>
        <end position="214"/>
    </location>
</feature>
<evidence type="ECO:0000259" key="10">
    <source>
        <dbReference type="Pfam" id="PF01757"/>
    </source>
</evidence>
<dbReference type="PANTHER" id="PTHR23028">
    <property type="entry name" value="ACETYLTRANSFERASE"/>
    <property type="match status" value="1"/>
</dbReference>
<evidence type="ECO:0000256" key="2">
    <source>
        <dbReference type="ARBA" id="ARBA00022475"/>
    </source>
</evidence>
<organism evidence="12 13">
    <name type="scientific">Aeromicrobium yanjiei</name>
    <dbReference type="NCBI Taxonomy" id="2662028"/>
    <lineage>
        <taxon>Bacteria</taxon>
        <taxon>Bacillati</taxon>
        <taxon>Actinomycetota</taxon>
        <taxon>Actinomycetes</taxon>
        <taxon>Propionibacteriales</taxon>
        <taxon>Nocardioidaceae</taxon>
        <taxon>Aeromicrobium</taxon>
    </lineage>
</organism>
<dbReference type="PANTHER" id="PTHR23028:SF53">
    <property type="entry name" value="ACYL_TRANSF_3 DOMAIN-CONTAINING PROTEIN"/>
    <property type="match status" value="1"/>
</dbReference>
<keyword evidence="5 9" id="KW-1133">Transmembrane helix</keyword>
<evidence type="ECO:0000256" key="5">
    <source>
        <dbReference type="ARBA" id="ARBA00022989"/>
    </source>
</evidence>
<keyword evidence="3 12" id="KW-0808">Transferase</keyword>
<keyword evidence="2" id="KW-1003">Cell membrane</keyword>
<feature type="transmembrane region" description="Helical" evidence="9">
    <location>
        <begin position="342"/>
        <end position="358"/>
    </location>
</feature>
<evidence type="ECO:0000313" key="12">
    <source>
        <dbReference type="EMBL" id="QGG40300.1"/>
    </source>
</evidence>
<evidence type="ECO:0000259" key="11">
    <source>
        <dbReference type="Pfam" id="PF19040"/>
    </source>
</evidence>
<proteinExistence type="predicted"/>
<feature type="region of interest" description="Disordered" evidence="8">
    <location>
        <begin position="1"/>
        <end position="23"/>
    </location>
</feature>
<feature type="transmembrane region" description="Helical" evidence="9">
    <location>
        <begin position="170"/>
        <end position="187"/>
    </location>
</feature>
<evidence type="ECO:0000256" key="4">
    <source>
        <dbReference type="ARBA" id="ARBA00022692"/>
    </source>
</evidence>
<feature type="compositionally biased region" description="Polar residues" evidence="8">
    <location>
        <begin position="1"/>
        <end position="20"/>
    </location>
</feature>
<dbReference type="Pfam" id="PF01757">
    <property type="entry name" value="Acyl_transf_3"/>
    <property type="match status" value="1"/>
</dbReference>
<feature type="transmembrane region" description="Helical" evidence="9">
    <location>
        <begin position="98"/>
        <end position="118"/>
    </location>
</feature>
<keyword evidence="6 9" id="KW-0472">Membrane</keyword>
<evidence type="ECO:0000256" key="3">
    <source>
        <dbReference type="ARBA" id="ARBA00022679"/>
    </source>
</evidence>
<evidence type="ECO:0000256" key="7">
    <source>
        <dbReference type="ARBA" id="ARBA00023315"/>
    </source>
</evidence>